<keyword evidence="3" id="KW-1185">Reference proteome</keyword>
<name>A0A2I2GGT4_9EURO</name>
<organism evidence="2 3">
    <name type="scientific">Aspergillus steynii IBT 23096</name>
    <dbReference type="NCBI Taxonomy" id="1392250"/>
    <lineage>
        <taxon>Eukaryota</taxon>
        <taxon>Fungi</taxon>
        <taxon>Dikarya</taxon>
        <taxon>Ascomycota</taxon>
        <taxon>Pezizomycotina</taxon>
        <taxon>Eurotiomycetes</taxon>
        <taxon>Eurotiomycetidae</taxon>
        <taxon>Eurotiales</taxon>
        <taxon>Aspergillaceae</taxon>
        <taxon>Aspergillus</taxon>
        <taxon>Aspergillus subgen. Circumdati</taxon>
    </lineage>
</organism>
<dbReference type="STRING" id="1392250.A0A2I2GGT4"/>
<dbReference type="EMBL" id="MSFO01000002">
    <property type="protein sequence ID" value="PLB52083.1"/>
    <property type="molecule type" value="Genomic_DNA"/>
</dbReference>
<gene>
    <name evidence="2" type="ORF">P170DRAFT_471993</name>
</gene>
<comment type="caution">
    <text evidence="2">The sequence shown here is derived from an EMBL/GenBank/DDBJ whole genome shotgun (WGS) entry which is preliminary data.</text>
</comment>
<proteinExistence type="predicted"/>
<evidence type="ECO:0000313" key="3">
    <source>
        <dbReference type="Proteomes" id="UP000234275"/>
    </source>
</evidence>
<dbReference type="VEuPathDB" id="FungiDB:P170DRAFT_471993"/>
<dbReference type="GeneID" id="36560590"/>
<sequence length="152" mass="16805">MATPAPKDQLPVDAEEWNHEAEQAGTTLRSLRSCRELMSGSKVTKEQYLLFRVICKRPSRSFESGRFGLTALMQQADPVTSSPGLQKYLESPIGTNKSSSIEATRQSIERAGGQYRPNHVPAELVAWIKERPDPSGSPPAWRPLVSQDGVEL</sequence>
<evidence type="ECO:0000313" key="2">
    <source>
        <dbReference type="EMBL" id="PLB52083.1"/>
    </source>
</evidence>
<accession>A0A2I2GGT4</accession>
<protein>
    <submittedName>
        <fullName evidence="2">Uncharacterized protein</fullName>
    </submittedName>
</protein>
<reference evidence="2 3" key="1">
    <citation type="submission" date="2016-12" db="EMBL/GenBank/DDBJ databases">
        <title>The genomes of Aspergillus section Nigri reveals drivers in fungal speciation.</title>
        <authorList>
            <consortium name="DOE Joint Genome Institute"/>
            <person name="Vesth T.C."/>
            <person name="Nybo J."/>
            <person name="Theobald S."/>
            <person name="Brandl J."/>
            <person name="Frisvad J.C."/>
            <person name="Nielsen K.F."/>
            <person name="Lyhne E.K."/>
            <person name="Kogle M.E."/>
            <person name="Kuo A."/>
            <person name="Riley R."/>
            <person name="Clum A."/>
            <person name="Nolan M."/>
            <person name="Lipzen A."/>
            <person name="Salamov A."/>
            <person name="Henrissat B."/>
            <person name="Wiebenga A."/>
            <person name="De Vries R.P."/>
            <person name="Grigoriev I.V."/>
            <person name="Mortensen U.H."/>
            <person name="Andersen M.R."/>
            <person name="Baker S.E."/>
        </authorList>
    </citation>
    <scope>NUCLEOTIDE SEQUENCE [LARGE SCALE GENOMIC DNA]</scope>
    <source>
        <strain evidence="2 3">IBT 23096</strain>
    </source>
</reference>
<dbReference type="AlphaFoldDB" id="A0A2I2GGT4"/>
<dbReference type="RefSeq" id="XP_024707385.1">
    <property type="nucleotide sequence ID" value="XM_024852892.1"/>
</dbReference>
<evidence type="ECO:0000256" key="1">
    <source>
        <dbReference type="SAM" id="MobiDB-lite"/>
    </source>
</evidence>
<feature type="region of interest" description="Disordered" evidence="1">
    <location>
        <begin position="1"/>
        <end position="24"/>
    </location>
</feature>
<feature type="region of interest" description="Disordered" evidence="1">
    <location>
        <begin position="130"/>
        <end position="152"/>
    </location>
</feature>
<dbReference type="Proteomes" id="UP000234275">
    <property type="component" value="Unassembled WGS sequence"/>
</dbReference>